<organism evidence="1 2">
    <name type="scientific">Coregonus suidteri</name>
    <dbReference type="NCBI Taxonomy" id="861788"/>
    <lineage>
        <taxon>Eukaryota</taxon>
        <taxon>Metazoa</taxon>
        <taxon>Chordata</taxon>
        <taxon>Craniata</taxon>
        <taxon>Vertebrata</taxon>
        <taxon>Euteleostomi</taxon>
        <taxon>Actinopterygii</taxon>
        <taxon>Neopterygii</taxon>
        <taxon>Teleostei</taxon>
        <taxon>Protacanthopterygii</taxon>
        <taxon>Salmoniformes</taxon>
        <taxon>Salmonidae</taxon>
        <taxon>Coregoninae</taxon>
        <taxon>Coregonus</taxon>
    </lineage>
</organism>
<dbReference type="EMBL" id="JAGTTL010000026">
    <property type="protein sequence ID" value="KAK6301637.1"/>
    <property type="molecule type" value="Genomic_DNA"/>
</dbReference>
<proteinExistence type="predicted"/>
<name>A0AAN8KZ66_9TELE</name>
<reference evidence="1 2" key="1">
    <citation type="submission" date="2021-04" db="EMBL/GenBank/DDBJ databases">
        <authorList>
            <person name="De Guttry C."/>
            <person name="Zahm M."/>
            <person name="Klopp C."/>
            <person name="Cabau C."/>
            <person name="Louis A."/>
            <person name="Berthelot C."/>
            <person name="Parey E."/>
            <person name="Roest Crollius H."/>
            <person name="Montfort J."/>
            <person name="Robinson-Rechavi M."/>
            <person name="Bucao C."/>
            <person name="Bouchez O."/>
            <person name="Gislard M."/>
            <person name="Lluch J."/>
            <person name="Milhes M."/>
            <person name="Lampietro C."/>
            <person name="Lopez Roques C."/>
            <person name="Donnadieu C."/>
            <person name="Braasch I."/>
            <person name="Desvignes T."/>
            <person name="Postlethwait J."/>
            <person name="Bobe J."/>
            <person name="Wedekind C."/>
            <person name="Guiguen Y."/>
        </authorList>
    </citation>
    <scope>NUCLEOTIDE SEQUENCE [LARGE SCALE GENOMIC DNA]</scope>
    <source>
        <strain evidence="1">Cs_M1</strain>
        <tissue evidence="1">Blood</tissue>
    </source>
</reference>
<gene>
    <name evidence="1" type="ORF">J4Q44_G00276900</name>
</gene>
<dbReference type="AlphaFoldDB" id="A0AAN8KZ66"/>
<dbReference type="Proteomes" id="UP001356427">
    <property type="component" value="Unassembled WGS sequence"/>
</dbReference>
<sequence length="69" mass="7592">MVEDDNHGLVTRMPEDLHSSQLGCTIVQMQDDVTCEGGPHTAFLEFSYSTDLLPLLTDQGLLIGCRPQT</sequence>
<accession>A0AAN8KZ66</accession>
<protein>
    <submittedName>
        <fullName evidence="1">Uncharacterized protein</fullName>
    </submittedName>
</protein>
<evidence type="ECO:0000313" key="1">
    <source>
        <dbReference type="EMBL" id="KAK6301637.1"/>
    </source>
</evidence>
<keyword evidence="2" id="KW-1185">Reference proteome</keyword>
<evidence type="ECO:0000313" key="2">
    <source>
        <dbReference type="Proteomes" id="UP001356427"/>
    </source>
</evidence>
<comment type="caution">
    <text evidence="1">The sequence shown here is derived from an EMBL/GenBank/DDBJ whole genome shotgun (WGS) entry which is preliminary data.</text>
</comment>